<gene>
    <name evidence="1" type="ORF">BGZ99_001461</name>
</gene>
<comment type="caution">
    <text evidence="1">The sequence shown here is derived from an EMBL/GenBank/DDBJ whole genome shotgun (WGS) entry which is preliminary data.</text>
</comment>
<evidence type="ECO:0000313" key="1">
    <source>
        <dbReference type="EMBL" id="KAG0307351.1"/>
    </source>
</evidence>
<proteinExistence type="predicted"/>
<keyword evidence="2" id="KW-1185">Reference proteome</keyword>
<organism evidence="1 2">
    <name type="scientific">Dissophora globulifera</name>
    <dbReference type="NCBI Taxonomy" id="979702"/>
    <lineage>
        <taxon>Eukaryota</taxon>
        <taxon>Fungi</taxon>
        <taxon>Fungi incertae sedis</taxon>
        <taxon>Mucoromycota</taxon>
        <taxon>Mortierellomycotina</taxon>
        <taxon>Mortierellomycetes</taxon>
        <taxon>Mortierellales</taxon>
        <taxon>Mortierellaceae</taxon>
        <taxon>Dissophora</taxon>
    </lineage>
</organism>
<accession>A0A9P6R349</accession>
<dbReference type="EMBL" id="JAAAIP010001378">
    <property type="protein sequence ID" value="KAG0307351.1"/>
    <property type="molecule type" value="Genomic_DNA"/>
</dbReference>
<evidence type="ECO:0000313" key="2">
    <source>
        <dbReference type="Proteomes" id="UP000738325"/>
    </source>
</evidence>
<dbReference type="OrthoDB" id="4537670at2759"/>
<dbReference type="AlphaFoldDB" id="A0A9P6R349"/>
<dbReference type="Proteomes" id="UP000738325">
    <property type="component" value="Unassembled WGS sequence"/>
</dbReference>
<sequence length="168" mass="19240">MVVALGDIVRMNDVKHYVGDRKVVKWSQDFGHQKAVEFIFIPFKCLKDASFGLIAVEFARIKEFKNLCREIPANPDDWENLYPSYEVTINNEFKYGQNNEQTFRFLVFMNASYKPFQHSFTSVAENYEAMTTLGSVVNKYEGYADKFLHAGGVLGLAKSIVGDDLHTF</sequence>
<reference evidence="1" key="1">
    <citation type="journal article" date="2020" name="Fungal Divers.">
        <title>Resolving the Mortierellaceae phylogeny through synthesis of multi-gene phylogenetics and phylogenomics.</title>
        <authorList>
            <person name="Vandepol N."/>
            <person name="Liber J."/>
            <person name="Desiro A."/>
            <person name="Na H."/>
            <person name="Kennedy M."/>
            <person name="Barry K."/>
            <person name="Grigoriev I.V."/>
            <person name="Miller A.N."/>
            <person name="O'Donnell K."/>
            <person name="Stajich J.E."/>
            <person name="Bonito G."/>
        </authorList>
    </citation>
    <scope>NUCLEOTIDE SEQUENCE</scope>
    <source>
        <strain evidence="1">REB-010B</strain>
    </source>
</reference>
<name>A0A9P6R349_9FUNG</name>
<protein>
    <submittedName>
        <fullName evidence="1">Uncharacterized protein</fullName>
    </submittedName>
</protein>